<protein>
    <submittedName>
        <fullName evidence="2">Uncharacterized protein</fullName>
    </submittedName>
</protein>
<sequence length="122" mass="12537">MTRLRTTAMAFAGAAAMFALAAAPAQAAPGDVTTTCANTATPAGYVDVNWGYSASCGGQNLAPNIKQIKQLTGLPIGTVVQACGSTYYPAGWVATSSYFSNSCVAFPNSGFNNNAWTLKRVS</sequence>
<name>A0A0F4JKG1_9ACTN</name>
<proteinExistence type="predicted"/>
<dbReference type="RefSeq" id="WP_045947456.1">
    <property type="nucleotide sequence ID" value="NZ_JZWV01000298.1"/>
</dbReference>
<dbReference type="PATRIC" id="fig|68223.7.peg.6511"/>
<dbReference type="OrthoDB" id="5525250at2"/>
<gene>
    <name evidence="2" type="ORF">VR44_12120</name>
</gene>
<keyword evidence="1" id="KW-0732">Signal</keyword>
<evidence type="ECO:0000313" key="2">
    <source>
        <dbReference type="EMBL" id="KJY34314.1"/>
    </source>
</evidence>
<feature type="signal peptide" evidence="1">
    <location>
        <begin position="1"/>
        <end position="27"/>
    </location>
</feature>
<keyword evidence="3" id="KW-1185">Reference proteome</keyword>
<dbReference type="Proteomes" id="UP000033551">
    <property type="component" value="Unassembled WGS sequence"/>
</dbReference>
<evidence type="ECO:0000256" key="1">
    <source>
        <dbReference type="SAM" id="SignalP"/>
    </source>
</evidence>
<dbReference type="EMBL" id="JZWV01000298">
    <property type="protein sequence ID" value="KJY34314.1"/>
    <property type="molecule type" value="Genomic_DNA"/>
</dbReference>
<evidence type="ECO:0000313" key="3">
    <source>
        <dbReference type="Proteomes" id="UP000033551"/>
    </source>
</evidence>
<reference evidence="2 3" key="1">
    <citation type="submission" date="2015-02" db="EMBL/GenBank/DDBJ databases">
        <authorList>
            <person name="Ju K.-S."/>
            <person name="Doroghazi J.R."/>
            <person name="Metcalf W."/>
        </authorList>
    </citation>
    <scope>NUCLEOTIDE SEQUENCE [LARGE SCALE GENOMIC DNA]</scope>
    <source>
        <strain evidence="2 3">NRRL ISP-5550</strain>
    </source>
</reference>
<accession>A0A0F4JKG1</accession>
<feature type="chain" id="PRO_5002471017" evidence="1">
    <location>
        <begin position="28"/>
        <end position="122"/>
    </location>
</feature>
<organism evidence="2 3">
    <name type="scientific">Streptomyces katrae</name>
    <dbReference type="NCBI Taxonomy" id="68223"/>
    <lineage>
        <taxon>Bacteria</taxon>
        <taxon>Bacillati</taxon>
        <taxon>Actinomycetota</taxon>
        <taxon>Actinomycetes</taxon>
        <taxon>Kitasatosporales</taxon>
        <taxon>Streptomycetaceae</taxon>
        <taxon>Streptomyces</taxon>
    </lineage>
</organism>
<dbReference type="AlphaFoldDB" id="A0A0F4JKG1"/>
<comment type="caution">
    <text evidence="2">The sequence shown here is derived from an EMBL/GenBank/DDBJ whole genome shotgun (WGS) entry which is preliminary data.</text>
</comment>